<name>A0A8J8SVM0_HALGN</name>
<dbReference type="GO" id="GO:0000822">
    <property type="term" value="F:inositol hexakisphosphate binding"/>
    <property type="evidence" value="ECO:0007669"/>
    <property type="project" value="TreeGrafter"/>
</dbReference>
<accession>A0A8J8SVM0</accession>
<dbReference type="EMBL" id="RRYP01024693">
    <property type="protein sequence ID" value="TNV72048.1"/>
    <property type="molecule type" value="Genomic_DNA"/>
</dbReference>
<dbReference type="Pfam" id="PF03124">
    <property type="entry name" value="EXS"/>
    <property type="match status" value="1"/>
</dbReference>
<dbReference type="GO" id="GO:0016036">
    <property type="term" value="P:cellular response to phosphate starvation"/>
    <property type="evidence" value="ECO:0007669"/>
    <property type="project" value="TreeGrafter"/>
</dbReference>
<keyword evidence="8" id="KW-1185">Reference proteome</keyword>
<evidence type="ECO:0000313" key="7">
    <source>
        <dbReference type="EMBL" id="TNV72048.1"/>
    </source>
</evidence>
<evidence type="ECO:0000256" key="1">
    <source>
        <dbReference type="ARBA" id="ARBA00004141"/>
    </source>
</evidence>
<dbReference type="GO" id="GO:0005886">
    <property type="term" value="C:plasma membrane"/>
    <property type="evidence" value="ECO:0007669"/>
    <property type="project" value="TreeGrafter"/>
</dbReference>
<dbReference type="GO" id="GO:0006817">
    <property type="term" value="P:phosphate ion transport"/>
    <property type="evidence" value="ECO:0007669"/>
    <property type="project" value="TreeGrafter"/>
</dbReference>
<feature type="transmembrane region" description="Helical" evidence="5">
    <location>
        <begin position="128"/>
        <end position="149"/>
    </location>
</feature>
<dbReference type="PANTHER" id="PTHR10783">
    <property type="entry name" value="XENOTROPIC AND POLYTROPIC RETROVIRUS RECEPTOR 1-RELATED"/>
    <property type="match status" value="1"/>
</dbReference>
<reference evidence="7" key="1">
    <citation type="submission" date="2019-06" db="EMBL/GenBank/DDBJ databases">
        <authorList>
            <person name="Zheng W."/>
        </authorList>
    </citation>
    <scope>NUCLEOTIDE SEQUENCE</scope>
    <source>
        <strain evidence="7">QDHG01</strain>
    </source>
</reference>
<dbReference type="PANTHER" id="PTHR10783:SF103">
    <property type="entry name" value="SOLUTE CARRIER FAMILY 53 MEMBER 1"/>
    <property type="match status" value="1"/>
</dbReference>
<comment type="subcellular location">
    <subcellularLocation>
        <location evidence="1">Membrane</location>
        <topology evidence="1">Multi-pass membrane protein</topology>
    </subcellularLocation>
</comment>
<evidence type="ECO:0000256" key="2">
    <source>
        <dbReference type="ARBA" id="ARBA00022692"/>
    </source>
</evidence>
<evidence type="ECO:0000256" key="4">
    <source>
        <dbReference type="ARBA" id="ARBA00023136"/>
    </source>
</evidence>
<evidence type="ECO:0000259" key="6">
    <source>
        <dbReference type="PROSITE" id="PS51380"/>
    </source>
</evidence>
<keyword evidence="2 5" id="KW-0812">Transmembrane</keyword>
<feature type="domain" description="EXS" evidence="6">
    <location>
        <begin position="19"/>
        <end position="222"/>
    </location>
</feature>
<sequence length="223" mass="26456">MITFFTSGNWIHSEKVEPTNHPILFWYLAIIGFLLLWFRFLQCFVRYRVTGQKMHVQNGFKYSLAITTNVTSVLWTTFYPQSTTAKYVYIGSNIASCLASYCWDTYYDWGLLRSRDKGKWLLRPKIMYPSYFYYWGLVTNFFMRIAWTATFTKPYLPAFLQDPNTFILFLSVVEIIRRAQWSIIRLESENVNNFERYRNILQIPELDDDLPIQQIATGASKKA</sequence>
<dbReference type="OrthoDB" id="9970435at2759"/>
<protein>
    <recommendedName>
        <fullName evidence="6">EXS domain-containing protein</fullName>
    </recommendedName>
</protein>
<gene>
    <name evidence="7" type="ORF">FGO68_gene2675</name>
</gene>
<evidence type="ECO:0000256" key="3">
    <source>
        <dbReference type="ARBA" id="ARBA00022989"/>
    </source>
</evidence>
<keyword evidence="4 5" id="KW-0472">Membrane</keyword>
<dbReference type="PROSITE" id="PS51380">
    <property type="entry name" value="EXS"/>
    <property type="match status" value="1"/>
</dbReference>
<keyword evidence="3 5" id="KW-1133">Transmembrane helix</keyword>
<evidence type="ECO:0000313" key="8">
    <source>
        <dbReference type="Proteomes" id="UP000785679"/>
    </source>
</evidence>
<organism evidence="7 8">
    <name type="scientific">Halteria grandinella</name>
    <dbReference type="NCBI Taxonomy" id="5974"/>
    <lineage>
        <taxon>Eukaryota</taxon>
        <taxon>Sar</taxon>
        <taxon>Alveolata</taxon>
        <taxon>Ciliophora</taxon>
        <taxon>Intramacronucleata</taxon>
        <taxon>Spirotrichea</taxon>
        <taxon>Stichotrichia</taxon>
        <taxon>Sporadotrichida</taxon>
        <taxon>Halteriidae</taxon>
        <taxon>Halteria</taxon>
    </lineage>
</organism>
<feature type="transmembrane region" description="Helical" evidence="5">
    <location>
        <begin position="62"/>
        <end position="81"/>
    </location>
</feature>
<dbReference type="AlphaFoldDB" id="A0A8J8SVM0"/>
<comment type="caution">
    <text evidence="7">The sequence shown here is derived from an EMBL/GenBank/DDBJ whole genome shotgun (WGS) entry which is preliminary data.</text>
</comment>
<dbReference type="Proteomes" id="UP000785679">
    <property type="component" value="Unassembled WGS sequence"/>
</dbReference>
<dbReference type="InterPro" id="IPR004342">
    <property type="entry name" value="EXS_C"/>
</dbReference>
<proteinExistence type="predicted"/>
<feature type="transmembrane region" description="Helical" evidence="5">
    <location>
        <begin position="23"/>
        <end position="41"/>
    </location>
</feature>
<dbReference type="GO" id="GO:0005794">
    <property type="term" value="C:Golgi apparatus"/>
    <property type="evidence" value="ECO:0007669"/>
    <property type="project" value="TreeGrafter"/>
</dbReference>
<evidence type="ECO:0000256" key="5">
    <source>
        <dbReference type="SAM" id="Phobius"/>
    </source>
</evidence>